<dbReference type="RefSeq" id="WP_111334697.1">
    <property type="nucleotide sequence ID" value="NZ_CP030032.1"/>
</dbReference>
<accession>A0A2Z4FL93</accession>
<name>A0A2Z4FL93_9DELT</name>
<dbReference type="OrthoDB" id="5499068at2"/>
<reference evidence="1 2" key="1">
    <citation type="submission" date="2018-06" db="EMBL/GenBank/DDBJ databases">
        <title>Lujinxingia sediminis gen. nov. sp. nov., a new facultative anaerobic member of the class Deltaproteobacteria, and proposal of Lujinxingaceae fam. nov.</title>
        <authorList>
            <person name="Guo L.-Y."/>
            <person name="Li C.-M."/>
            <person name="Wang S."/>
            <person name="Du Z.-J."/>
        </authorList>
    </citation>
    <scope>NUCLEOTIDE SEQUENCE [LARGE SCALE GENOMIC DNA]</scope>
    <source>
        <strain evidence="1 2">FA350</strain>
    </source>
</reference>
<evidence type="ECO:0000313" key="2">
    <source>
        <dbReference type="Proteomes" id="UP000249799"/>
    </source>
</evidence>
<sequence length="272" mass="30602">MNYPQLKDHWTPYILTMGDNYKRLNLDLDLGKAPVQLRVEDEENAEFCSILNRGNQLAFGGPKDMGMPLWVMLDCAILPSAMAGFMLPREYVPTELLQDLGVDDDYDGYVPISEYCACPTLEPGTFSGFSLHSHITGHGLATRTKAFALAVLGAKRQIGVTQFDNPAIRVHVRFGAMEIKIHRPIIHTHSEDSFVYQLDVPEIGELMKIARGEVEFGPVEIPKGQRWSFLHDDELAHGRLREHLANGGRAWLIPPGWRATERGFKIYMVLGE</sequence>
<protein>
    <submittedName>
        <fullName evidence="1">Uncharacterized protein</fullName>
    </submittedName>
</protein>
<dbReference type="KEGG" id="bsed:DN745_10680"/>
<dbReference type="Proteomes" id="UP000249799">
    <property type="component" value="Chromosome"/>
</dbReference>
<evidence type="ECO:0000313" key="1">
    <source>
        <dbReference type="EMBL" id="AWV89777.1"/>
    </source>
</evidence>
<keyword evidence="2" id="KW-1185">Reference proteome</keyword>
<proteinExistence type="predicted"/>
<gene>
    <name evidence="1" type="ORF">DN745_10680</name>
</gene>
<dbReference type="AlphaFoldDB" id="A0A2Z4FL93"/>
<dbReference type="EMBL" id="CP030032">
    <property type="protein sequence ID" value="AWV89777.1"/>
    <property type="molecule type" value="Genomic_DNA"/>
</dbReference>
<organism evidence="1 2">
    <name type="scientific">Bradymonas sediminis</name>
    <dbReference type="NCBI Taxonomy" id="1548548"/>
    <lineage>
        <taxon>Bacteria</taxon>
        <taxon>Deltaproteobacteria</taxon>
        <taxon>Bradymonadales</taxon>
        <taxon>Bradymonadaceae</taxon>
        <taxon>Bradymonas</taxon>
    </lineage>
</organism>